<dbReference type="AlphaFoldDB" id="A0A9J5WGR4"/>
<dbReference type="SUPFAM" id="SSF56204">
    <property type="entry name" value="Hect, E3 ligase catalytic domain"/>
    <property type="match status" value="1"/>
</dbReference>
<dbReference type="InterPro" id="IPR000569">
    <property type="entry name" value="HECT_dom"/>
</dbReference>
<proteinExistence type="predicted"/>
<dbReference type="InterPro" id="IPR035983">
    <property type="entry name" value="Hect_E3_ubiquitin_ligase"/>
</dbReference>
<dbReference type="Pfam" id="PF00632">
    <property type="entry name" value="HECT"/>
    <property type="match status" value="1"/>
</dbReference>
<comment type="catalytic activity">
    <reaction evidence="1">
        <text>S-ubiquitinyl-[E2 ubiquitin-conjugating enzyme]-L-cysteine + [acceptor protein]-L-lysine = [E2 ubiquitin-conjugating enzyme]-L-cysteine + N(6)-ubiquitinyl-[acceptor protein]-L-lysine.</text>
        <dbReference type="EC" id="2.3.2.26"/>
    </reaction>
</comment>
<dbReference type="OrthoDB" id="8068875at2759"/>
<feature type="domain" description="HECT" evidence="7">
    <location>
        <begin position="133"/>
        <end position="204"/>
    </location>
</feature>
<name>A0A9J5WGR4_SOLCO</name>
<dbReference type="PANTHER" id="PTHR11254">
    <property type="entry name" value="HECT DOMAIN UBIQUITIN-PROTEIN LIGASE"/>
    <property type="match status" value="1"/>
</dbReference>
<dbReference type="EC" id="2.3.2.26" evidence="3"/>
<dbReference type="GO" id="GO:0006511">
    <property type="term" value="P:ubiquitin-dependent protein catabolic process"/>
    <property type="evidence" value="ECO:0007669"/>
    <property type="project" value="TreeGrafter"/>
</dbReference>
<reference evidence="8 9" key="1">
    <citation type="submission" date="2020-09" db="EMBL/GenBank/DDBJ databases">
        <title>De no assembly of potato wild relative species, Solanum commersonii.</title>
        <authorList>
            <person name="Cho K."/>
        </authorList>
    </citation>
    <scope>NUCLEOTIDE SEQUENCE [LARGE SCALE GENOMIC DNA]</scope>
    <source>
        <strain evidence="8">LZ3.2</strain>
        <tissue evidence="8">Leaf</tissue>
    </source>
</reference>
<evidence type="ECO:0000313" key="9">
    <source>
        <dbReference type="Proteomes" id="UP000824120"/>
    </source>
</evidence>
<dbReference type="EMBL" id="JACXVP010000011">
    <property type="protein sequence ID" value="KAG5574428.1"/>
    <property type="molecule type" value="Genomic_DNA"/>
</dbReference>
<evidence type="ECO:0000256" key="5">
    <source>
        <dbReference type="ARBA" id="ARBA00022786"/>
    </source>
</evidence>
<keyword evidence="5 6" id="KW-0833">Ubl conjugation pathway</keyword>
<evidence type="ECO:0000259" key="7">
    <source>
        <dbReference type="PROSITE" id="PS50237"/>
    </source>
</evidence>
<sequence length="212" mass="24250">MGIEVGSYVKCQIRSQIVVEVVCRFKCWGWFPFESHVPSRSRGQVPNQSSGLGVRVGFQVSRLELESKLGPSLNIRSESKVRIKSQVVCQEDIRDTDPFLYRSCKEILQMDAEIMDQDVLALTFVCEVESLGIVETMSIEPRKIPIFFWTSIKSLPFEGFGSLDSRLSIHKTLEPDDYLPSSLTCFYQLCFPVYQSMTEMEDRLRIITQGDI</sequence>
<dbReference type="PROSITE" id="PS50237">
    <property type="entry name" value="HECT"/>
    <property type="match status" value="1"/>
</dbReference>
<dbReference type="Proteomes" id="UP000824120">
    <property type="component" value="Chromosome 11"/>
</dbReference>
<evidence type="ECO:0000256" key="3">
    <source>
        <dbReference type="ARBA" id="ARBA00012485"/>
    </source>
</evidence>
<dbReference type="Gene3D" id="3.30.2410.10">
    <property type="entry name" value="Hect, E3 ligase catalytic domain"/>
    <property type="match status" value="1"/>
</dbReference>
<gene>
    <name evidence="8" type="ORF">H5410_054562</name>
</gene>
<comment type="caution">
    <text evidence="8">The sequence shown here is derived from an EMBL/GenBank/DDBJ whole genome shotgun (WGS) entry which is preliminary data.</text>
</comment>
<keyword evidence="9" id="KW-1185">Reference proteome</keyword>
<evidence type="ECO:0000256" key="6">
    <source>
        <dbReference type="PROSITE-ProRule" id="PRU00104"/>
    </source>
</evidence>
<protein>
    <recommendedName>
        <fullName evidence="3">HECT-type E3 ubiquitin transferase</fullName>
        <ecNumber evidence="3">2.3.2.26</ecNumber>
    </recommendedName>
</protein>
<evidence type="ECO:0000256" key="1">
    <source>
        <dbReference type="ARBA" id="ARBA00000885"/>
    </source>
</evidence>
<evidence type="ECO:0000313" key="8">
    <source>
        <dbReference type="EMBL" id="KAG5574428.1"/>
    </source>
</evidence>
<comment type="pathway">
    <text evidence="2">Protein modification; protein ubiquitination.</text>
</comment>
<organism evidence="8 9">
    <name type="scientific">Solanum commersonii</name>
    <name type="common">Commerson's wild potato</name>
    <name type="synonym">Commerson's nightshade</name>
    <dbReference type="NCBI Taxonomy" id="4109"/>
    <lineage>
        <taxon>Eukaryota</taxon>
        <taxon>Viridiplantae</taxon>
        <taxon>Streptophyta</taxon>
        <taxon>Embryophyta</taxon>
        <taxon>Tracheophyta</taxon>
        <taxon>Spermatophyta</taxon>
        <taxon>Magnoliopsida</taxon>
        <taxon>eudicotyledons</taxon>
        <taxon>Gunneridae</taxon>
        <taxon>Pentapetalae</taxon>
        <taxon>asterids</taxon>
        <taxon>lamiids</taxon>
        <taxon>Solanales</taxon>
        <taxon>Solanaceae</taxon>
        <taxon>Solanoideae</taxon>
        <taxon>Solaneae</taxon>
        <taxon>Solanum</taxon>
    </lineage>
</organism>
<dbReference type="GO" id="GO:0000209">
    <property type="term" value="P:protein polyubiquitination"/>
    <property type="evidence" value="ECO:0007669"/>
    <property type="project" value="TreeGrafter"/>
</dbReference>
<dbReference type="GO" id="GO:0005737">
    <property type="term" value="C:cytoplasm"/>
    <property type="evidence" value="ECO:0007669"/>
    <property type="project" value="TreeGrafter"/>
</dbReference>
<dbReference type="InterPro" id="IPR050409">
    <property type="entry name" value="E3_ubiq-protein_ligase"/>
</dbReference>
<keyword evidence="4" id="KW-0808">Transferase</keyword>
<accession>A0A9J5WGR4</accession>
<dbReference type="GO" id="GO:0061630">
    <property type="term" value="F:ubiquitin protein ligase activity"/>
    <property type="evidence" value="ECO:0007669"/>
    <property type="project" value="UniProtKB-EC"/>
</dbReference>
<evidence type="ECO:0000256" key="2">
    <source>
        <dbReference type="ARBA" id="ARBA00004906"/>
    </source>
</evidence>
<feature type="active site" description="Glycyl thioester intermediate" evidence="6">
    <location>
        <position position="185"/>
    </location>
</feature>
<dbReference type="PANTHER" id="PTHR11254:SF424">
    <property type="entry name" value="E3 UBIQUITIN-PROTEIN LIGASE UPL5"/>
    <property type="match status" value="1"/>
</dbReference>
<evidence type="ECO:0000256" key="4">
    <source>
        <dbReference type="ARBA" id="ARBA00022679"/>
    </source>
</evidence>